<organism evidence="3 4">
    <name type="scientific">Dendryphion nanum</name>
    <dbReference type="NCBI Taxonomy" id="256645"/>
    <lineage>
        <taxon>Eukaryota</taxon>
        <taxon>Fungi</taxon>
        <taxon>Dikarya</taxon>
        <taxon>Ascomycota</taxon>
        <taxon>Pezizomycotina</taxon>
        <taxon>Dothideomycetes</taxon>
        <taxon>Pleosporomycetidae</taxon>
        <taxon>Pleosporales</taxon>
        <taxon>Torulaceae</taxon>
        <taxon>Dendryphion</taxon>
    </lineage>
</organism>
<dbReference type="AlphaFoldDB" id="A0A9P9DRV9"/>
<feature type="region of interest" description="Disordered" evidence="1">
    <location>
        <begin position="77"/>
        <end position="149"/>
    </location>
</feature>
<reference evidence="3" key="1">
    <citation type="journal article" date="2021" name="Nat. Commun.">
        <title>Genetic determinants of endophytism in the Arabidopsis root mycobiome.</title>
        <authorList>
            <person name="Mesny F."/>
            <person name="Miyauchi S."/>
            <person name="Thiergart T."/>
            <person name="Pickel B."/>
            <person name="Atanasova L."/>
            <person name="Karlsson M."/>
            <person name="Huettel B."/>
            <person name="Barry K.W."/>
            <person name="Haridas S."/>
            <person name="Chen C."/>
            <person name="Bauer D."/>
            <person name="Andreopoulos W."/>
            <person name="Pangilinan J."/>
            <person name="LaButti K."/>
            <person name="Riley R."/>
            <person name="Lipzen A."/>
            <person name="Clum A."/>
            <person name="Drula E."/>
            <person name="Henrissat B."/>
            <person name="Kohler A."/>
            <person name="Grigoriev I.V."/>
            <person name="Martin F.M."/>
            <person name="Hacquard S."/>
        </authorList>
    </citation>
    <scope>NUCLEOTIDE SEQUENCE</scope>
    <source>
        <strain evidence="3">MPI-CAGE-CH-0243</strain>
    </source>
</reference>
<keyword evidence="4" id="KW-1185">Reference proteome</keyword>
<dbReference type="EMBL" id="JAGMWT010000007">
    <property type="protein sequence ID" value="KAH7125535.1"/>
    <property type="molecule type" value="Genomic_DNA"/>
</dbReference>
<feature type="compositionally biased region" description="Low complexity" evidence="1">
    <location>
        <begin position="77"/>
        <end position="88"/>
    </location>
</feature>
<evidence type="ECO:0000256" key="2">
    <source>
        <dbReference type="SAM" id="SignalP"/>
    </source>
</evidence>
<sequence>MKSYAFVLLAAVPAVMAQASCTPHDDHWHCPAGVPQPTFPPGGAPASSAPAASAVVSSILSSLSSRASSAASSASSAASSAVGQSGSVTVAPSASSTHDHSHEATAATCEPHDDHWHCPSGVSRPTTPPAQSTTRSGAQSAATTARSSSVSQFTGAAAPAYQTAGAVMAAIGAFGALLV</sequence>
<evidence type="ECO:0000256" key="1">
    <source>
        <dbReference type="SAM" id="MobiDB-lite"/>
    </source>
</evidence>
<dbReference type="OrthoDB" id="5362269at2759"/>
<feature type="compositionally biased region" description="Low complexity" evidence="1">
    <location>
        <begin position="130"/>
        <end position="149"/>
    </location>
</feature>
<gene>
    <name evidence="3" type="ORF">B0J11DRAFT_308600</name>
</gene>
<name>A0A9P9DRV9_9PLEO</name>
<feature type="chain" id="PRO_5040194684" evidence="2">
    <location>
        <begin position="18"/>
        <end position="179"/>
    </location>
</feature>
<dbReference type="Proteomes" id="UP000700596">
    <property type="component" value="Unassembled WGS sequence"/>
</dbReference>
<evidence type="ECO:0000313" key="3">
    <source>
        <dbReference type="EMBL" id="KAH7125535.1"/>
    </source>
</evidence>
<proteinExistence type="predicted"/>
<keyword evidence="2" id="KW-0732">Signal</keyword>
<evidence type="ECO:0000313" key="4">
    <source>
        <dbReference type="Proteomes" id="UP000700596"/>
    </source>
</evidence>
<protein>
    <submittedName>
        <fullName evidence="3">Uncharacterized protein</fullName>
    </submittedName>
</protein>
<feature type="signal peptide" evidence="2">
    <location>
        <begin position="1"/>
        <end position="17"/>
    </location>
</feature>
<comment type="caution">
    <text evidence="3">The sequence shown here is derived from an EMBL/GenBank/DDBJ whole genome shotgun (WGS) entry which is preliminary data.</text>
</comment>
<accession>A0A9P9DRV9</accession>